<dbReference type="AlphaFoldDB" id="A0A1G2E2U8"/>
<dbReference type="InterPro" id="IPR053830">
    <property type="entry name" value="DUF6922"/>
</dbReference>
<accession>A0A1G2E2U8</accession>
<dbReference type="EMBL" id="MHLZ01000014">
    <property type="protein sequence ID" value="OGZ20065.1"/>
    <property type="molecule type" value="Genomic_DNA"/>
</dbReference>
<evidence type="ECO:0000259" key="1">
    <source>
        <dbReference type="Pfam" id="PF21956"/>
    </source>
</evidence>
<organism evidence="2 3">
    <name type="scientific">Candidatus Nealsonbacteria bacterium RIFCSPHIGHO2_01_FULL_38_55</name>
    <dbReference type="NCBI Taxonomy" id="1801664"/>
    <lineage>
        <taxon>Bacteria</taxon>
        <taxon>Candidatus Nealsoniibacteriota</taxon>
    </lineage>
</organism>
<protein>
    <recommendedName>
        <fullName evidence="1">DUF6922 domain-containing protein</fullName>
    </recommendedName>
</protein>
<gene>
    <name evidence="2" type="ORF">A2626_01690</name>
</gene>
<evidence type="ECO:0000313" key="3">
    <source>
        <dbReference type="Proteomes" id="UP000177360"/>
    </source>
</evidence>
<comment type="caution">
    <text evidence="2">The sequence shown here is derived from an EMBL/GenBank/DDBJ whole genome shotgun (WGS) entry which is preliminary data.</text>
</comment>
<evidence type="ECO:0000313" key="2">
    <source>
        <dbReference type="EMBL" id="OGZ20065.1"/>
    </source>
</evidence>
<proteinExistence type="predicted"/>
<sequence>MKFRQVLFWDVDPRNIDVKKHAKYIIERILDFGRDKEVRWMYNFYDRALLKSVVAKSRALTPKTKNLWTLLLKIK</sequence>
<feature type="domain" description="DUF6922" evidence="1">
    <location>
        <begin position="3"/>
        <end position="53"/>
    </location>
</feature>
<dbReference type="Pfam" id="PF21956">
    <property type="entry name" value="DUF6922"/>
    <property type="match status" value="1"/>
</dbReference>
<name>A0A1G2E2U8_9BACT</name>
<dbReference type="Proteomes" id="UP000177360">
    <property type="component" value="Unassembled WGS sequence"/>
</dbReference>
<reference evidence="2 3" key="1">
    <citation type="journal article" date="2016" name="Nat. Commun.">
        <title>Thousands of microbial genomes shed light on interconnected biogeochemical processes in an aquifer system.</title>
        <authorList>
            <person name="Anantharaman K."/>
            <person name="Brown C.T."/>
            <person name="Hug L.A."/>
            <person name="Sharon I."/>
            <person name="Castelle C.J."/>
            <person name="Probst A.J."/>
            <person name="Thomas B.C."/>
            <person name="Singh A."/>
            <person name="Wilkins M.J."/>
            <person name="Karaoz U."/>
            <person name="Brodie E.L."/>
            <person name="Williams K.H."/>
            <person name="Hubbard S.S."/>
            <person name="Banfield J.F."/>
        </authorList>
    </citation>
    <scope>NUCLEOTIDE SEQUENCE [LARGE SCALE GENOMIC DNA]</scope>
</reference>